<protein>
    <submittedName>
        <fullName evidence="1">Uncharacterized protein</fullName>
    </submittedName>
</protein>
<feature type="non-terminal residue" evidence="1">
    <location>
        <position position="1"/>
    </location>
</feature>
<comment type="caution">
    <text evidence="1">The sequence shown here is derived from an EMBL/GenBank/DDBJ whole genome shotgun (WGS) entry which is preliminary data.</text>
</comment>
<name>A0A820M1K2_9BILA</name>
<dbReference type="AlphaFoldDB" id="A0A820M1K2"/>
<evidence type="ECO:0000313" key="1">
    <source>
        <dbReference type="EMBL" id="CAF4365440.1"/>
    </source>
</evidence>
<dbReference type="EMBL" id="CAJOBE010053839">
    <property type="protein sequence ID" value="CAF4365440.1"/>
    <property type="molecule type" value="Genomic_DNA"/>
</dbReference>
<feature type="non-terminal residue" evidence="1">
    <location>
        <position position="140"/>
    </location>
</feature>
<dbReference type="Proteomes" id="UP000663874">
    <property type="component" value="Unassembled WGS sequence"/>
</dbReference>
<accession>A0A820M1K2</accession>
<gene>
    <name evidence="1" type="ORF">FNK824_LOCUS42807</name>
</gene>
<evidence type="ECO:0000313" key="2">
    <source>
        <dbReference type="Proteomes" id="UP000663874"/>
    </source>
</evidence>
<organism evidence="1 2">
    <name type="scientific">Rotaria sordida</name>
    <dbReference type="NCBI Taxonomy" id="392033"/>
    <lineage>
        <taxon>Eukaryota</taxon>
        <taxon>Metazoa</taxon>
        <taxon>Spiralia</taxon>
        <taxon>Gnathifera</taxon>
        <taxon>Rotifera</taxon>
        <taxon>Eurotatoria</taxon>
        <taxon>Bdelloidea</taxon>
        <taxon>Philodinida</taxon>
        <taxon>Philodinidae</taxon>
        <taxon>Rotaria</taxon>
    </lineage>
</organism>
<sequence length="140" mass="16054">MLQVHLITSQGLQLPTRIDSLRIDPNHHLESISSLTSTCSVYVHQKKNKQQNTLLESYLFVPFDNINIINELETCLYLILENTLTTTTTLSLCQIGNEKLSEEIFNFYSQQPSIKSLDYTLVTSLSHDEINKKINLIENL</sequence>
<reference evidence="1" key="1">
    <citation type="submission" date="2021-02" db="EMBL/GenBank/DDBJ databases">
        <authorList>
            <person name="Nowell W R."/>
        </authorList>
    </citation>
    <scope>NUCLEOTIDE SEQUENCE</scope>
</reference>
<proteinExistence type="predicted"/>